<keyword evidence="2" id="KW-0813">Transport</keyword>
<name>A0ABY0TK79_9PROT</name>
<evidence type="ECO:0000256" key="1">
    <source>
        <dbReference type="ARBA" id="ARBA00009477"/>
    </source>
</evidence>
<dbReference type="InterPro" id="IPR058648">
    <property type="entry name" value="HH_CzcB-like"/>
</dbReference>
<keyword evidence="4" id="KW-0472">Membrane</keyword>
<keyword evidence="4" id="KW-1133">Transmembrane helix</keyword>
<feature type="region of interest" description="Disordered" evidence="3">
    <location>
        <begin position="34"/>
        <end position="93"/>
    </location>
</feature>
<dbReference type="PANTHER" id="PTHR30097">
    <property type="entry name" value="CATION EFFLUX SYSTEM PROTEIN CUSB"/>
    <property type="match status" value="1"/>
</dbReference>
<organism evidence="10 11">
    <name type="scientific">Nitrosospira multiformis</name>
    <dbReference type="NCBI Taxonomy" id="1231"/>
    <lineage>
        <taxon>Bacteria</taxon>
        <taxon>Pseudomonadati</taxon>
        <taxon>Pseudomonadota</taxon>
        <taxon>Betaproteobacteria</taxon>
        <taxon>Nitrosomonadales</taxon>
        <taxon>Nitrosomonadaceae</taxon>
        <taxon>Nitrosospira</taxon>
    </lineage>
</organism>
<dbReference type="Pfam" id="PF25971">
    <property type="entry name" value="CzcB_N"/>
    <property type="match status" value="1"/>
</dbReference>
<accession>A0ABY0TK79</accession>
<feature type="domain" description="CusB-like beta-barrel" evidence="6">
    <location>
        <begin position="379"/>
        <end position="455"/>
    </location>
</feature>
<dbReference type="SUPFAM" id="SSF111369">
    <property type="entry name" value="HlyD-like secretion proteins"/>
    <property type="match status" value="1"/>
</dbReference>
<protein>
    <submittedName>
        <fullName evidence="10">Membrane fusion protein, cobalt-zinc-cadmium efflux system</fullName>
    </submittedName>
</protein>
<dbReference type="EMBL" id="FNKY01000001">
    <property type="protein sequence ID" value="SDQ96587.1"/>
    <property type="molecule type" value="Genomic_DNA"/>
</dbReference>
<feature type="transmembrane region" description="Helical" evidence="4">
    <location>
        <begin position="7"/>
        <end position="26"/>
    </location>
</feature>
<evidence type="ECO:0000259" key="7">
    <source>
        <dbReference type="Pfam" id="PF25971"/>
    </source>
</evidence>
<dbReference type="InterPro" id="IPR058647">
    <property type="entry name" value="BSH_CzcB-like"/>
</dbReference>
<evidence type="ECO:0000256" key="3">
    <source>
        <dbReference type="SAM" id="MobiDB-lite"/>
    </source>
</evidence>
<dbReference type="NCBIfam" id="TIGR01730">
    <property type="entry name" value="RND_mfp"/>
    <property type="match status" value="1"/>
</dbReference>
<dbReference type="PANTHER" id="PTHR30097:SF4">
    <property type="entry name" value="SLR6042 PROTEIN"/>
    <property type="match status" value="1"/>
</dbReference>
<dbReference type="RefSeq" id="WP_308811288.1">
    <property type="nucleotide sequence ID" value="NZ_FNKY01000001.1"/>
</dbReference>
<dbReference type="Pfam" id="PF25975">
    <property type="entry name" value="CzcB_C"/>
    <property type="match status" value="1"/>
</dbReference>
<evidence type="ECO:0000259" key="6">
    <source>
        <dbReference type="Pfam" id="PF25954"/>
    </source>
</evidence>
<feature type="domain" description="CzcB N-terminal" evidence="7">
    <location>
        <begin position="91"/>
        <end position="182"/>
    </location>
</feature>
<dbReference type="Pfam" id="PF25893">
    <property type="entry name" value="HH_CzcB"/>
    <property type="match status" value="1"/>
</dbReference>
<evidence type="ECO:0000259" key="5">
    <source>
        <dbReference type="Pfam" id="PF25893"/>
    </source>
</evidence>
<dbReference type="InterPro" id="IPR058649">
    <property type="entry name" value="CzcB_C"/>
</dbReference>
<evidence type="ECO:0000313" key="10">
    <source>
        <dbReference type="EMBL" id="SDQ96587.1"/>
    </source>
</evidence>
<evidence type="ECO:0000259" key="9">
    <source>
        <dbReference type="Pfam" id="PF25975"/>
    </source>
</evidence>
<feature type="compositionally biased region" description="Basic and acidic residues" evidence="3">
    <location>
        <begin position="40"/>
        <end position="60"/>
    </location>
</feature>
<proteinExistence type="inferred from homology"/>
<evidence type="ECO:0000259" key="8">
    <source>
        <dbReference type="Pfam" id="PF25973"/>
    </source>
</evidence>
<reference evidence="10 11" key="1">
    <citation type="submission" date="2016-10" db="EMBL/GenBank/DDBJ databases">
        <authorList>
            <person name="Varghese N."/>
            <person name="Submissions S."/>
        </authorList>
    </citation>
    <scope>NUCLEOTIDE SEQUENCE [LARGE SCALE GENOMIC DNA]</scope>
    <source>
        <strain evidence="10 11">Nl1</strain>
    </source>
</reference>
<feature type="domain" description="CzcB-like alpha-helical hairpin" evidence="5">
    <location>
        <begin position="268"/>
        <end position="326"/>
    </location>
</feature>
<evidence type="ECO:0000256" key="4">
    <source>
        <dbReference type="SAM" id="Phobius"/>
    </source>
</evidence>
<dbReference type="InterPro" id="IPR058646">
    <property type="entry name" value="CzcB_N"/>
</dbReference>
<keyword evidence="4" id="KW-0812">Transmembrane</keyword>
<dbReference type="Pfam" id="PF25954">
    <property type="entry name" value="Beta-barrel_RND_2"/>
    <property type="match status" value="1"/>
</dbReference>
<comment type="caution">
    <text evidence="10">The sequence shown here is derived from an EMBL/GenBank/DDBJ whole genome shotgun (WGS) entry which is preliminary data.</text>
</comment>
<comment type="similarity">
    <text evidence="1">Belongs to the membrane fusion protein (MFP) (TC 8.A.1) family.</text>
</comment>
<dbReference type="Proteomes" id="UP000183471">
    <property type="component" value="Unassembled WGS sequence"/>
</dbReference>
<dbReference type="Gene3D" id="2.40.50.100">
    <property type="match status" value="1"/>
</dbReference>
<keyword evidence="11" id="KW-1185">Reference proteome</keyword>
<dbReference type="Pfam" id="PF25973">
    <property type="entry name" value="BSH_CzcB"/>
    <property type="match status" value="1"/>
</dbReference>
<dbReference type="Gene3D" id="2.40.30.170">
    <property type="match status" value="1"/>
</dbReference>
<gene>
    <name evidence="10" type="ORF">SAMN05216402_3030</name>
</gene>
<dbReference type="Gene3D" id="2.40.420.20">
    <property type="match status" value="1"/>
</dbReference>
<evidence type="ECO:0000256" key="2">
    <source>
        <dbReference type="ARBA" id="ARBA00022448"/>
    </source>
</evidence>
<feature type="domain" description="CzcB-like C-terminal circularly permuted SH3-like" evidence="9">
    <location>
        <begin position="461"/>
        <end position="521"/>
    </location>
</feature>
<dbReference type="InterPro" id="IPR058792">
    <property type="entry name" value="Beta-barrel_RND_2"/>
</dbReference>
<evidence type="ECO:0000313" key="11">
    <source>
        <dbReference type="Proteomes" id="UP000183471"/>
    </source>
</evidence>
<feature type="domain" description="CzcB-like barrel-sandwich hybrid" evidence="8">
    <location>
        <begin position="230"/>
        <end position="376"/>
    </location>
</feature>
<sequence>MNKRQTVLIVIVIAIGIVLGGLILTWEKAAVPETTHGSHGKADSPHAPHDDHDDHDEAHSSSHAHKYSETGNAPTADKNTERGPGKGPKGGKLFTTDGFGVEITIFEKGVPPQLRLYLYENGKPLPPAAARVTVTLSRLGAPAQVFNFKPEAGYLLGDQVVEEPHSFDMAIAAEHKGRTFRWGYNQIEARVEMPDEVLKSIGVEIRTAGPVTIRPTLKLPGEIVFDEHTIVQVVPRLPGIVTAVYRHHGQHVKKGEVLAVIESQILAEMRAQFLAARKRFGLARVTFEREKQLWEEKISAKQDYLAAQQALTEAEIASDLALAKLRTLGVPPEAIHQRGDLARYEIRAPNPGLITAKAIAQGQTLKEDTAIFTIADVSTVWAQVTVYAKDLEVLRLGEKAVIRSTAIDVEGAGVISFISALIGVQTRSATARVVLDNKDGHWLPGMFVTAELVTEEIEVPVAVSVDAIQTLHDWSVVFGRYGQYFEARPLKLGRSDGRMVEVLNGFSAGEQYAAGNSFAIKAELGKAGASHDH</sequence>
<dbReference type="InterPro" id="IPR051909">
    <property type="entry name" value="MFP_Cation_Efflux"/>
</dbReference>
<dbReference type="InterPro" id="IPR006143">
    <property type="entry name" value="RND_pump_MFP"/>
</dbReference>